<evidence type="ECO:0000313" key="2">
    <source>
        <dbReference type="EMBL" id="GKV42814.1"/>
    </source>
</evidence>
<dbReference type="AlphaFoldDB" id="A0AAV5LZ56"/>
<protein>
    <recommendedName>
        <fullName evidence="4">F-box protein</fullName>
    </recommendedName>
</protein>
<dbReference type="PANTHER" id="PTHR36062:SF1">
    <property type="entry name" value="OS01G0687300 PROTEIN"/>
    <property type="match status" value="1"/>
</dbReference>
<proteinExistence type="predicted"/>
<evidence type="ECO:0008006" key="4">
    <source>
        <dbReference type="Google" id="ProtNLM"/>
    </source>
</evidence>
<dbReference type="Proteomes" id="UP001054252">
    <property type="component" value="Unassembled WGS sequence"/>
</dbReference>
<keyword evidence="3" id="KW-1185">Reference proteome</keyword>
<name>A0AAV5LZ56_9ROSI</name>
<evidence type="ECO:0000256" key="1">
    <source>
        <dbReference type="SAM" id="MobiDB-lite"/>
    </source>
</evidence>
<gene>
    <name evidence="2" type="ORF">SLEP1_g50181</name>
</gene>
<organism evidence="2 3">
    <name type="scientific">Rubroshorea leprosula</name>
    <dbReference type="NCBI Taxonomy" id="152421"/>
    <lineage>
        <taxon>Eukaryota</taxon>
        <taxon>Viridiplantae</taxon>
        <taxon>Streptophyta</taxon>
        <taxon>Embryophyta</taxon>
        <taxon>Tracheophyta</taxon>
        <taxon>Spermatophyta</taxon>
        <taxon>Magnoliopsida</taxon>
        <taxon>eudicotyledons</taxon>
        <taxon>Gunneridae</taxon>
        <taxon>Pentapetalae</taxon>
        <taxon>rosids</taxon>
        <taxon>malvids</taxon>
        <taxon>Malvales</taxon>
        <taxon>Dipterocarpaceae</taxon>
        <taxon>Rubroshorea</taxon>
    </lineage>
</organism>
<dbReference type="GO" id="GO:0010099">
    <property type="term" value="P:regulation of photomorphogenesis"/>
    <property type="evidence" value="ECO:0007669"/>
    <property type="project" value="InterPro"/>
</dbReference>
<dbReference type="InterPro" id="IPR037476">
    <property type="entry name" value="PCH1"/>
</dbReference>
<feature type="region of interest" description="Disordered" evidence="1">
    <location>
        <begin position="476"/>
        <end position="501"/>
    </location>
</feature>
<dbReference type="PANTHER" id="PTHR36062">
    <property type="entry name" value="OS01G0687300 PROTEIN"/>
    <property type="match status" value="1"/>
</dbReference>
<sequence length="743" mass="82620">MSDHVVQSDNDTDRTAIKSMHNYQISWISHWKHTSCKPSIRAHNDLSLCSGFKDDGANIKQHVLRCGPEKATHITKFTQGFREVSEAGTVNIMDNTLKMSAMKSEKGSLYSQPFSVFNASPIQECAVAINNDRRISSPSEMVNHQLCPKSGQDTVTPGRSKWPHPEMACNNPLRPRGILWDPEQLVKSHNFLEKDNLAVSAFQLDVGSSSKIAPNKFENGEAQMQSFVCQQQKNDQSSPFAASKEHVTDAKFCSYSTFWIHEKKTDTMMELRKFGTSLSRLNDSSPWLHETSTSHSQLPAFLNKQNQKGEDDCSIRLLPSRGSHPEVMESVKGYDEYYSMPRIPCSVRDVETMRMSTTIDSMEELPRGLPKFSQTTRKFLITKKTDVNLSSLGQVFRDSKLSSQLKEKMYCDFLSLSPSSSFQGQQEVNLQPLWSSTDSEGRENVGNVKTSSVCLKNESSAETDAMELDFFQKSHLSGVPLRPPNQKTKVAKKSSTSQTTIASAREEIAERMENTTTELPDINQEPFSVQVMASLADDRKTSPSRTLSLDAEHRISHAERPTNAISIACPDGPLGAEPGSRWVKRLRLSSSDSLAHGSKSSKIGEASSQEKVNEIFSKILKHSITSSDPTIGRCHGKPQIDLDQAVVLLKNGDSSSTDSGVKSQHITLSHSWIQRWAKSKAASPKMKSEVIESCEPQGSKAAVDEFQKKQFPSIAAMALMGKAISSFHPCEFRRRGALIVWNT</sequence>
<reference evidence="2 3" key="1">
    <citation type="journal article" date="2021" name="Commun. Biol.">
        <title>The genome of Shorea leprosula (Dipterocarpaceae) highlights the ecological relevance of drought in aseasonal tropical rainforests.</title>
        <authorList>
            <person name="Ng K.K.S."/>
            <person name="Kobayashi M.J."/>
            <person name="Fawcett J.A."/>
            <person name="Hatakeyama M."/>
            <person name="Paape T."/>
            <person name="Ng C.H."/>
            <person name="Ang C.C."/>
            <person name="Tnah L.H."/>
            <person name="Lee C.T."/>
            <person name="Nishiyama T."/>
            <person name="Sese J."/>
            <person name="O'Brien M.J."/>
            <person name="Copetti D."/>
            <person name="Mohd Noor M.I."/>
            <person name="Ong R.C."/>
            <person name="Putra M."/>
            <person name="Sireger I.Z."/>
            <person name="Indrioko S."/>
            <person name="Kosugi Y."/>
            <person name="Izuno A."/>
            <person name="Isagi Y."/>
            <person name="Lee S.L."/>
            <person name="Shimizu K.K."/>
        </authorList>
    </citation>
    <scope>NUCLEOTIDE SEQUENCE [LARGE SCALE GENOMIC DNA]</scope>
    <source>
        <strain evidence="2">214</strain>
    </source>
</reference>
<feature type="compositionally biased region" description="Polar residues" evidence="1">
    <location>
        <begin position="485"/>
        <end position="501"/>
    </location>
</feature>
<evidence type="ECO:0000313" key="3">
    <source>
        <dbReference type="Proteomes" id="UP001054252"/>
    </source>
</evidence>
<comment type="caution">
    <text evidence="2">The sequence shown here is derived from an EMBL/GenBank/DDBJ whole genome shotgun (WGS) entry which is preliminary data.</text>
</comment>
<dbReference type="EMBL" id="BPVZ01000162">
    <property type="protein sequence ID" value="GKV42814.1"/>
    <property type="molecule type" value="Genomic_DNA"/>
</dbReference>
<accession>A0AAV5LZ56</accession>